<feature type="region of interest" description="Disordered" evidence="1">
    <location>
        <begin position="1"/>
        <end position="103"/>
    </location>
</feature>
<keyword evidence="3" id="KW-1185">Reference proteome</keyword>
<reference evidence="2 3" key="1">
    <citation type="submission" date="2021-12" db="EMBL/GenBank/DDBJ databases">
        <title>High titer production of polyol ester of fatty acids by Rhodotorula paludigena BS15 towards product separation-free biomass refinery.</title>
        <authorList>
            <person name="Mano J."/>
            <person name="Ono H."/>
            <person name="Tanaka T."/>
            <person name="Naito K."/>
            <person name="Sushida H."/>
            <person name="Ike M."/>
            <person name="Tokuyasu K."/>
            <person name="Kitaoka M."/>
        </authorList>
    </citation>
    <scope>NUCLEOTIDE SEQUENCE [LARGE SCALE GENOMIC DNA]</scope>
    <source>
        <strain evidence="2 3">BS15</strain>
    </source>
</reference>
<accession>A0AAV5GKP7</accession>
<comment type="caution">
    <text evidence="2">The sequence shown here is derived from an EMBL/GenBank/DDBJ whole genome shotgun (WGS) entry which is preliminary data.</text>
</comment>
<evidence type="ECO:0000313" key="2">
    <source>
        <dbReference type="EMBL" id="GJN89952.1"/>
    </source>
</evidence>
<feature type="compositionally biased region" description="Polar residues" evidence="1">
    <location>
        <begin position="202"/>
        <end position="214"/>
    </location>
</feature>
<dbReference type="AlphaFoldDB" id="A0AAV5GKP7"/>
<feature type="compositionally biased region" description="Low complexity" evidence="1">
    <location>
        <begin position="61"/>
        <end position="70"/>
    </location>
</feature>
<dbReference type="EMBL" id="BQKY01000005">
    <property type="protein sequence ID" value="GJN89952.1"/>
    <property type="molecule type" value="Genomic_DNA"/>
</dbReference>
<dbReference type="Proteomes" id="UP001342314">
    <property type="component" value="Unassembled WGS sequence"/>
</dbReference>
<name>A0AAV5GKP7_9BASI</name>
<evidence type="ECO:0000313" key="3">
    <source>
        <dbReference type="Proteomes" id="UP001342314"/>
    </source>
</evidence>
<feature type="compositionally biased region" description="Low complexity" evidence="1">
    <location>
        <begin position="149"/>
        <end position="167"/>
    </location>
</feature>
<proteinExistence type="predicted"/>
<feature type="compositionally biased region" description="Acidic residues" evidence="1">
    <location>
        <begin position="33"/>
        <end position="51"/>
    </location>
</feature>
<sequence>MAGSASSSSLSLSDNDTPLSQLATTAAEPSPASDDDLDNVDGEPLLDEDETAPAATPPTSPTAELAPASAHSHTAMPASTDLDDVDYSGNKSSNVSAAGETDKLTHRSLGQAAGFPIPHSLYGRKACRKTGVTDPQMLLELQGKPYAPASTGESAAASTSAVGAVEAPAAQTGSATDADSAYGPASRLGWASSGDSDEASVGSVSPTIASSDTE</sequence>
<feature type="compositionally biased region" description="Low complexity" evidence="1">
    <location>
        <begin position="1"/>
        <end position="13"/>
    </location>
</feature>
<organism evidence="2 3">
    <name type="scientific">Rhodotorula paludigena</name>
    <dbReference type="NCBI Taxonomy" id="86838"/>
    <lineage>
        <taxon>Eukaryota</taxon>
        <taxon>Fungi</taxon>
        <taxon>Dikarya</taxon>
        <taxon>Basidiomycota</taxon>
        <taxon>Pucciniomycotina</taxon>
        <taxon>Microbotryomycetes</taxon>
        <taxon>Sporidiobolales</taxon>
        <taxon>Sporidiobolaceae</taxon>
        <taxon>Rhodotorula</taxon>
    </lineage>
</organism>
<feature type="compositionally biased region" description="Polar residues" evidence="1">
    <location>
        <begin position="14"/>
        <end position="24"/>
    </location>
</feature>
<gene>
    <name evidence="2" type="ORF">Rhopal_002941-T1</name>
</gene>
<feature type="region of interest" description="Disordered" evidence="1">
    <location>
        <begin position="143"/>
        <end position="214"/>
    </location>
</feature>
<evidence type="ECO:0000256" key="1">
    <source>
        <dbReference type="SAM" id="MobiDB-lite"/>
    </source>
</evidence>
<protein>
    <submittedName>
        <fullName evidence="2">Uncharacterized protein</fullName>
    </submittedName>
</protein>